<comment type="caution">
    <text evidence="1">The sequence shown here is derived from an EMBL/GenBank/DDBJ whole genome shotgun (WGS) entry which is preliminary data.</text>
</comment>
<sequence length="696" mass="78427">MATIGGPRISSADFSRLSHRDITLSSGKQLKRNLIIKRKAISTEHTTPTTASFKRVVEKKSRAEEAERVEVEESVSEECEGNEKNLKDYFDETRDMIRSDGGPPRWFSPLESRSHTPDSPLLVYLPGIDGVGLGLIRQHQRLGRIFNVWCLHIPVKDRTSFTGLVTLIETTVRTENKHSPNRPIYIVGESLGACLALAVAARNPDIDLVLILANPATSFSKSLLQTTIPLLELMPGEITLSLSSMLSLMTGDPLKMVVHNVIKGLSRQPTLEKISKDIPAMSSHISVLADILPKETLLWKLELIKSAAAYANARLQAVEAPTLILCSGKDQFLPSQEEGQRLRRTLPKCQTRRFNDNGHFFFLEDGVDLVTIIKGASFYRRGKSLDYVSDFMPPTTIEFNKLYEGSRWLSVVTSPVMLTTLEDGKIVRGLSGIPSEGPVLFVGYHMLLGLDVIPMIPHFLIERNILLRGIAHPMLFYKSREGKLPDLDQYDTVRLMGAVPVSAINFFKLMSSKSHVLLYPGGMREAVHRKGEEYKLFWPEESEFVRMAARFGAKIIPFGTIGEDDLAQVVFDYNDLMKIPYYKSQIKELTDEAVKARTHAKGEVANQPVHVPICLPKVPGRFYYYFGKPIETQGRKQELKDRKKAHELYIEVKSEVEKCLAYLKEKRVNDPYRSIVPRLIYQATHGFTSEVPTFEL</sequence>
<evidence type="ECO:0000313" key="2">
    <source>
        <dbReference type="Proteomes" id="UP001164250"/>
    </source>
</evidence>
<organism evidence="1 2">
    <name type="scientific">Pistacia atlantica</name>
    <dbReference type="NCBI Taxonomy" id="434234"/>
    <lineage>
        <taxon>Eukaryota</taxon>
        <taxon>Viridiplantae</taxon>
        <taxon>Streptophyta</taxon>
        <taxon>Embryophyta</taxon>
        <taxon>Tracheophyta</taxon>
        <taxon>Spermatophyta</taxon>
        <taxon>Magnoliopsida</taxon>
        <taxon>eudicotyledons</taxon>
        <taxon>Gunneridae</taxon>
        <taxon>Pentapetalae</taxon>
        <taxon>rosids</taxon>
        <taxon>malvids</taxon>
        <taxon>Sapindales</taxon>
        <taxon>Anacardiaceae</taxon>
        <taxon>Pistacia</taxon>
    </lineage>
</organism>
<reference evidence="2" key="1">
    <citation type="journal article" date="2023" name="G3 (Bethesda)">
        <title>Genome assembly and association tests identify interacting loci associated with vigor, precocity, and sex in interspecific pistachio rootstocks.</title>
        <authorList>
            <person name="Palmer W."/>
            <person name="Jacygrad E."/>
            <person name="Sagayaradj S."/>
            <person name="Cavanaugh K."/>
            <person name="Han R."/>
            <person name="Bertier L."/>
            <person name="Beede B."/>
            <person name="Kafkas S."/>
            <person name="Golino D."/>
            <person name="Preece J."/>
            <person name="Michelmore R."/>
        </authorList>
    </citation>
    <scope>NUCLEOTIDE SEQUENCE [LARGE SCALE GENOMIC DNA]</scope>
</reference>
<protein>
    <submittedName>
        <fullName evidence="1">Uncharacterized protein</fullName>
    </submittedName>
</protein>
<proteinExistence type="predicted"/>
<accession>A0ACC1C536</accession>
<gene>
    <name evidence="1" type="ORF">Patl1_03094</name>
</gene>
<name>A0ACC1C536_9ROSI</name>
<evidence type="ECO:0000313" key="1">
    <source>
        <dbReference type="EMBL" id="KAJ0110773.1"/>
    </source>
</evidence>
<keyword evidence="2" id="KW-1185">Reference proteome</keyword>
<dbReference type="Proteomes" id="UP001164250">
    <property type="component" value="Chromosome 1"/>
</dbReference>
<dbReference type="EMBL" id="CM047897">
    <property type="protein sequence ID" value="KAJ0110773.1"/>
    <property type="molecule type" value="Genomic_DNA"/>
</dbReference>